<dbReference type="Proteomes" id="UP000194020">
    <property type="component" value="Unassembled WGS sequence"/>
</dbReference>
<keyword evidence="3" id="KW-0238">DNA-binding</keyword>
<dbReference type="PROSITE" id="PS50931">
    <property type="entry name" value="HTH_LYSR"/>
    <property type="match status" value="1"/>
</dbReference>
<keyword evidence="9" id="KW-1185">Reference proteome</keyword>
<dbReference type="GO" id="GO:0043565">
    <property type="term" value="F:sequence-specific DNA binding"/>
    <property type="evidence" value="ECO:0007669"/>
    <property type="project" value="TreeGrafter"/>
</dbReference>
<proteinExistence type="inferred from homology"/>
<dbReference type="FunFam" id="1.10.10.10:FF:000001">
    <property type="entry name" value="LysR family transcriptional regulator"/>
    <property type="match status" value="1"/>
</dbReference>
<feature type="domain" description="HTH lysR-type" evidence="5">
    <location>
        <begin position="10"/>
        <end position="59"/>
    </location>
</feature>
<evidence type="ECO:0000256" key="2">
    <source>
        <dbReference type="ARBA" id="ARBA00023015"/>
    </source>
</evidence>
<dbReference type="InterPro" id="IPR036388">
    <property type="entry name" value="WH-like_DNA-bd_sf"/>
</dbReference>
<dbReference type="EMBL" id="LUTP01000026">
    <property type="protein sequence ID" value="OSN05044.1"/>
    <property type="molecule type" value="Genomic_DNA"/>
</dbReference>
<evidence type="ECO:0000256" key="4">
    <source>
        <dbReference type="ARBA" id="ARBA00023163"/>
    </source>
</evidence>
<organism evidence="7 8">
    <name type="scientific">Lonsdalea iberica</name>
    <dbReference type="NCBI Taxonomy" id="1082703"/>
    <lineage>
        <taxon>Bacteria</taxon>
        <taxon>Pseudomonadati</taxon>
        <taxon>Pseudomonadota</taxon>
        <taxon>Gammaproteobacteria</taxon>
        <taxon>Enterobacterales</taxon>
        <taxon>Pectobacteriaceae</taxon>
        <taxon>Lonsdalea</taxon>
    </lineage>
</organism>
<evidence type="ECO:0000313" key="6">
    <source>
        <dbReference type="EMBL" id="OSN04682.1"/>
    </source>
</evidence>
<evidence type="ECO:0000313" key="7">
    <source>
        <dbReference type="EMBL" id="OSN05044.1"/>
    </source>
</evidence>
<protein>
    <submittedName>
        <fullName evidence="7">LysR family transcriptional regulator</fullName>
    </submittedName>
</protein>
<dbReference type="Gene3D" id="3.40.190.290">
    <property type="match status" value="1"/>
</dbReference>
<evidence type="ECO:0000313" key="9">
    <source>
        <dbReference type="Proteomes" id="UP000194040"/>
    </source>
</evidence>
<gene>
    <name evidence="7" type="ORF">AU511_11150</name>
    <name evidence="6" type="ORF">AU512_16175</name>
</gene>
<dbReference type="PANTHER" id="PTHR30537">
    <property type="entry name" value="HTH-TYPE TRANSCRIPTIONAL REGULATOR"/>
    <property type="match status" value="1"/>
</dbReference>
<dbReference type="GO" id="GO:0003700">
    <property type="term" value="F:DNA-binding transcription factor activity"/>
    <property type="evidence" value="ECO:0007669"/>
    <property type="project" value="InterPro"/>
</dbReference>
<evidence type="ECO:0000256" key="3">
    <source>
        <dbReference type="ARBA" id="ARBA00023125"/>
    </source>
</evidence>
<dbReference type="CDD" id="cd08422">
    <property type="entry name" value="PBP2_CrgA_like"/>
    <property type="match status" value="1"/>
</dbReference>
<evidence type="ECO:0000256" key="1">
    <source>
        <dbReference type="ARBA" id="ARBA00009437"/>
    </source>
</evidence>
<dbReference type="OrthoDB" id="9815676at2"/>
<dbReference type="PANTHER" id="PTHR30537:SF5">
    <property type="entry name" value="HTH-TYPE TRANSCRIPTIONAL ACTIVATOR TTDR-RELATED"/>
    <property type="match status" value="1"/>
</dbReference>
<dbReference type="InterPro" id="IPR000847">
    <property type="entry name" value="LysR_HTH_N"/>
</dbReference>
<comment type="similarity">
    <text evidence="1">Belongs to the LysR transcriptional regulatory family.</text>
</comment>
<name>A0A1X3RT09_9GAMM</name>
<sequence length="312" mass="35287">MDNFDTIPFFIAVVETGSFSSAARKLAVTKSAVSKRISQFEDELGIRLLNRTTRKISLTEAGLKYYEYARAANLLVKEGQDAISKMQDTAQGLLRITVPMVFGRIHISPLIPRFLQQNPQIELHMSMDDRMVDLVGEGFDMGIRIGQLSDSSLIARPLSPCTSVLCASPHYLHQYGTPNTPDALNQHNCLLYSYYRGGAAWTFDGPYGQERVFPRGNYKVNNSEVLYEALLAGTGIGQMPTFIVGPALADGRLVPLLPDYLLPQHHIFAVYPHRRFMPEKMRLLLDFFLRAFDEDSAYRKRYEYKSAEHPKI</sequence>
<reference evidence="8 9" key="1">
    <citation type="submission" date="2016-02" db="EMBL/GenBank/DDBJ databases">
        <title>Species-wide whole genome sequencing reveals diversity, host range in Lonsdalea quercina.</title>
        <authorList>
            <person name="Li Y."/>
        </authorList>
    </citation>
    <scope>NUCLEOTIDE SEQUENCE [LARGE SCALE GENOMIC DNA]</scope>
    <source>
        <strain evidence="7 8">LMG 26264</strain>
        <strain evidence="6 9">LMG 26265</strain>
    </source>
</reference>
<comment type="caution">
    <text evidence="7">The sequence shown here is derived from an EMBL/GenBank/DDBJ whole genome shotgun (WGS) entry which is preliminary data.</text>
</comment>
<accession>A0A1X3RT09</accession>
<dbReference type="EMBL" id="LUTQ01000089">
    <property type="protein sequence ID" value="OSN04682.1"/>
    <property type="molecule type" value="Genomic_DNA"/>
</dbReference>
<dbReference type="SUPFAM" id="SSF46785">
    <property type="entry name" value="Winged helix' DNA-binding domain"/>
    <property type="match status" value="1"/>
</dbReference>
<evidence type="ECO:0000259" key="5">
    <source>
        <dbReference type="PROSITE" id="PS50931"/>
    </source>
</evidence>
<dbReference type="InterPro" id="IPR058163">
    <property type="entry name" value="LysR-type_TF_proteobact-type"/>
</dbReference>
<dbReference type="Pfam" id="PF03466">
    <property type="entry name" value="LysR_substrate"/>
    <property type="match status" value="1"/>
</dbReference>
<dbReference type="SUPFAM" id="SSF53850">
    <property type="entry name" value="Periplasmic binding protein-like II"/>
    <property type="match status" value="1"/>
</dbReference>
<dbReference type="RefSeq" id="WP_094102261.1">
    <property type="nucleotide sequence ID" value="NZ_LUTP01000026.1"/>
</dbReference>
<evidence type="ECO:0000313" key="8">
    <source>
        <dbReference type="Proteomes" id="UP000194020"/>
    </source>
</evidence>
<dbReference type="Pfam" id="PF00126">
    <property type="entry name" value="HTH_1"/>
    <property type="match status" value="1"/>
</dbReference>
<dbReference type="InterPro" id="IPR036390">
    <property type="entry name" value="WH_DNA-bd_sf"/>
</dbReference>
<dbReference type="GO" id="GO:0006351">
    <property type="term" value="P:DNA-templated transcription"/>
    <property type="evidence" value="ECO:0007669"/>
    <property type="project" value="TreeGrafter"/>
</dbReference>
<dbReference type="Gene3D" id="1.10.10.10">
    <property type="entry name" value="Winged helix-like DNA-binding domain superfamily/Winged helix DNA-binding domain"/>
    <property type="match status" value="1"/>
</dbReference>
<dbReference type="InterPro" id="IPR005119">
    <property type="entry name" value="LysR_subst-bd"/>
</dbReference>
<dbReference type="FunFam" id="3.40.190.290:FF:000001">
    <property type="entry name" value="Transcriptional regulator, LysR family"/>
    <property type="match status" value="1"/>
</dbReference>
<dbReference type="Proteomes" id="UP000194040">
    <property type="component" value="Unassembled WGS sequence"/>
</dbReference>
<keyword evidence="4" id="KW-0804">Transcription</keyword>
<dbReference type="AlphaFoldDB" id="A0A1X3RT09"/>
<keyword evidence="2" id="KW-0805">Transcription regulation</keyword>